<evidence type="ECO:0000313" key="3">
    <source>
        <dbReference type="Proteomes" id="UP001055439"/>
    </source>
</evidence>
<dbReference type="PANTHER" id="PTHR46809:SF2">
    <property type="entry name" value="GH21273P"/>
    <property type="match status" value="1"/>
</dbReference>
<feature type="region of interest" description="Disordered" evidence="1">
    <location>
        <begin position="53"/>
        <end position="112"/>
    </location>
</feature>
<dbReference type="InterPro" id="IPR036300">
    <property type="entry name" value="MIR_dom_sf"/>
</dbReference>
<keyword evidence="3" id="KW-1185">Reference proteome</keyword>
<evidence type="ECO:0000313" key="2">
    <source>
        <dbReference type="EMBL" id="URD76529.1"/>
    </source>
</evidence>
<name>A0A9E7JD13_9LILI</name>
<proteinExistence type="predicted"/>
<dbReference type="PANTHER" id="PTHR46809">
    <property type="entry name" value="STROMAL CELL-DERIVED FACTOR 2-LIKE PROTEIN"/>
    <property type="match status" value="1"/>
</dbReference>
<dbReference type="Proteomes" id="UP001055439">
    <property type="component" value="Chromosome 1"/>
</dbReference>
<organism evidence="2 3">
    <name type="scientific">Musa troglodytarum</name>
    <name type="common">fe'i banana</name>
    <dbReference type="NCBI Taxonomy" id="320322"/>
    <lineage>
        <taxon>Eukaryota</taxon>
        <taxon>Viridiplantae</taxon>
        <taxon>Streptophyta</taxon>
        <taxon>Embryophyta</taxon>
        <taxon>Tracheophyta</taxon>
        <taxon>Spermatophyta</taxon>
        <taxon>Magnoliopsida</taxon>
        <taxon>Liliopsida</taxon>
        <taxon>Zingiberales</taxon>
        <taxon>Musaceae</taxon>
        <taxon>Musa</taxon>
    </lineage>
</organism>
<sequence length="112" mass="12262">MKFRLHSHDVPYGSGSGLQLLTGFPNVDDSNSYWPGLSLLLCARVCAAGIDQNSSGEDAVAQDVQDKEEAGEEDAPEPPHSPLDPHEDRQHHQVQRQAQALASHKTRVLRAQ</sequence>
<gene>
    <name evidence="2" type="ORF">MUK42_09384</name>
</gene>
<dbReference type="SUPFAM" id="SSF82109">
    <property type="entry name" value="MIR domain"/>
    <property type="match status" value="1"/>
</dbReference>
<dbReference type="EMBL" id="CP097502">
    <property type="protein sequence ID" value="URD76529.1"/>
    <property type="molecule type" value="Genomic_DNA"/>
</dbReference>
<evidence type="ECO:0000256" key="1">
    <source>
        <dbReference type="SAM" id="MobiDB-lite"/>
    </source>
</evidence>
<reference evidence="2" key="1">
    <citation type="submission" date="2022-05" db="EMBL/GenBank/DDBJ databases">
        <title>The Musa troglodytarum L. genome provides insights into the mechanism of non-climacteric behaviour and enrichment of carotenoids.</title>
        <authorList>
            <person name="Wang J."/>
        </authorList>
    </citation>
    <scope>NUCLEOTIDE SEQUENCE</scope>
    <source>
        <tissue evidence="2">Leaf</tissue>
    </source>
</reference>
<protein>
    <submittedName>
        <fullName evidence="2">Uncharacterized protein</fullName>
    </submittedName>
</protein>
<dbReference type="Gene3D" id="2.80.10.50">
    <property type="match status" value="1"/>
</dbReference>
<dbReference type="OrthoDB" id="5588846at2759"/>
<accession>A0A9E7JD13</accession>
<dbReference type="AlphaFoldDB" id="A0A9E7JD13"/>